<evidence type="ECO:0000313" key="2">
    <source>
        <dbReference type="Proteomes" id="UP000199017"/>
    </source>
</evidence>
<keyword evidence="2" id="KW-1185">Reference proteome</keyword>
<sequence length="45" mass="5297">MNKEELVELMQHVIERSEHDKHLTVETAVNEVAQEMKMCRKDTVS</sequence>
<dbReference type="RefSeq" id="WP_170031980.1">
    <property type="nucleotide sequence ID" value="NZ_FNDU01000015.1"/>
</dbReference>
<proteinExistence type="predicted"/>
<name>A0A1G8PN37_9BACI</name>
<evidence type="ECO:0000313" key="1">
    <source>
        <dbReference type="EMBL" id="SDI93883.1"/>
    </source>
</evidence>
<accession>A0A1G8PN37</accession>
<dbReference type="AlphaFoldDB" id="A0A1G8PN37"/>
<organism evidence="1 2">
    <name type="scientific">Alteribacillus bidgolensis</name>
    <dbReference type="NCBI Taxonomy" id="930129"/>
    <lineage>
        <taxon>Bacteria</taxon>
        <taxon>Bacillati</taxon>
        <taxon>Bacillota</taxon>
        <taxon>Bacilli</taxon>
        <taxon>Bacillales</taxon>
        <taxon>Bacillaceae</taxon>
        <taxon>Alteribacillus</taxon>
    </lineage>
</organism>
<protein>
    <submittedName>
        <fullName evidence="1">Uncharacterized protein</fullName>
    </submittedName>
</protein>
<dbReference type="Proteomes" id="UP000199017">
    <property type="component" value="Unassembled WGS sequence"/>
</dbReference>
<dbReference type="EMBL" id="FNDU01000015">
    <property type="protein sequence ID" value="SDI93883.1"/>
    <property type="molecule type" value="Genomic_DNA"/>
</dbReference>
<reference evidence="1 2" key="1">
    <citation type="submission" date="2016-10" db="EMBL/GenBank/DDBJ databases">
        <authorList>
            <person name="de Groot N.N."/>
        </authorList>
    </citation>
    <scope>NUCLEOTIDE SEQUENCE [LARGE SCALE GENOMIC DNA]</scope>
    <source>
        <strain evidence="2">P4B,CCM 7963,CECT 7998,DSM 25260,IBRC-M 10614,KCTC 13821</strain>
    </source>
</reference>
<gene>
    <name evidence="1" type="ORF">SAMN05216352_11545</name>
</gene>